<comment type="caution">
    <text evidence="2">The sequence shown here is derived from an EMBL/GenBank/DDBJ whole genome shotgun (WGS) entry which is preliminary data.</text>
</comment>
<name>A0AAV3RY29_LITER</name>
<evidence type="ECO:0000259" key="1">
    <source>
        <dbReference type="Pfam" id="PF25019"/>
    </source>
</evidence>
<dbReference type="PANTHER" id="PTHR47186">
    <property type="entry name" value="LEUCINE-RICH REPEAT-CONTAINING PROTEIN 57"/>
    <property type="match status" value="1"/>
</dbReference>
<dbReference type="Proteomes" id="UP001454036">
    <property type="component" value="Unassembled WGS sequence"/>
</dbReference>
<dbReference type="InterPro" id="IPR056789">
    <property type="entry name" value="LRR_R13L1-DRL21"/>
</dbReference>
<protein>
    <submittedName>
        <fullName evidence="2">Antimicrobial response protein</fullName>
    </submittedName>
</protein>
<organism evidence="2 3">
    <name type="scientific">Lithospermum erythrorhizon</name>
    <name type="common">Purple gromwell</name>
    <name type="synonym">Lithospermum officinale var. erythrorhizon</name>
    <dbReference type="NCBI Taxonomy" id="34254"/>
    <lineage>
        <taxon>Eukaryota</taxon>
        <taxon>Viridiplantae</taxon>
        <taxon>Streptophyta</taxon>
        <taxon>Embryophyta</taxon>
        <taxon>Tracheophyta</taxon>
        <taxon>Spermatophyta</taxon>
        <taxon>Magnoliopsida</taxon>
        <taxon>eudicotyledons</taxon>
        <taxon>Gunneridae</taxon>
        <taxon>Pentapetalae</taxon>
        <taxon>asterids</taxon>
        <taxon>lamiids</taxon>
        <taxon>Boraginales</taxon>
        <taxon>Boraginaceae</taxon>
        <taxon>Boraginoideae</taxon>
        <taxon>Lithospermeae</taxon>
        <taxon>Lithospermum</taxon>
    </lineage>
</organism>
<proteinExistence type="predicted"/>
<sequence>MKMIQAITQSHTEAGTHVPLLIQNILKGVFERDSMVQLWIAEEVIDGEATERLEDKGYICLQILLSQGYIEQSGLLKGDDHLKYKVSEYYANRGSLVDDFLIINKDGFSNISRMPLHLSLPAERFDCQIPNIIQMCQRLRTLLLLGECKYLVKQVPRDLFLSLNLLRTLVLSGTQVSEVPSSVGHLEDLRYFDLSGTLIRELPGVLCDLVSLQTLKLRDCFRFIALPKGMKKLINLRHLDLDIVRQLSYMPKSMGRLVNLQTFKGFIVGTDEECAIGELCRLNNITGSFCISCLENVLNVEEAKMADLKSKSYITKLVLRWEECINAEAEQEILECLLPHPNLSELQIQFFSGSALPSWMSDPSFTMLINITLYKCINCSFLPRIGNLLSLKILRIFGMDKVIDIDCMFCCNPQGSSYLLSFPSLEELIIENMSQLEKWTLIGTDDLPCLRHLSIRNCPRLVELPSMSSLYSLKYLELNSFYELEWLPDMPASLETLIIQDCQKLQEQCRKGEGRDWPKFAHVPNIWIQHRQISPISSL</sequence>
<evidence type="ECO:0000313" key="2">
    <source>
        <dbReference type="EMBL" id="GAA0186588.1"/>
    </source>
</evidence>
<dbReference type="EMBL" id="BAABME010013849">
    <property type="protein sequence ID" value="GAA0186588.1"/>
    <property type="molecule type" value="Genomic_DNA"/>
</dbReference>
<accession>A0AAV3RY29</accession>
<dbReference type="SUPFAM" id="SSF52058">
    <property type="entry name" value="L domain-like"/>
    <property type="match status" value="1"/>
</dbReference>
<dbReference type="AlphaFoldDB" id="A0AAV3RY29"/>
<evidence type="ECO:0000313" key="3">
    <source>
        <dbReference type="Proteomes" id="UP001454036"/>
    </source>
</evidence>
<gene>
    <name evidence="2" type="ORF">LIER_33876</name>
</gene>
<dbReference type="Gene3D" id="3.80.10.10">
    <property type="entry name" value="Ribonuclease Inhibitor"/>
    <property type="match status" value="2"/>
</dbReference>
<keyword evidence="3" id="KW-1185">Reference proteome</keyword>
<reference evidence="2 3" key="1">
    <citation type="submission" date="2024-01" db="EMBL/GenBank/DDBJ databases">
        <title>The complete chloroplast genome sequence of Lithospermum erythrorhizon: insights into the phylogenetic relationship among Boraginaceae species and the maternal lineages of purple gromwells.</title>
        <authorList>
            <person name="Okada T."/>
            <person name="Watanabe K."/>
        </authorList>
    </citation>
    <scope>NUCLEOTIDE SEQUENCE [LARGE SCALE GENOMIC DNA]</scope>
</reference>
<feature type="domain" description="R13L1/DRL21-like LRR repeat region" evidence="1">
    <location>
        <begin position="276"/>
        <end position="399"/>
    </location>
</feature>
<dbReference type="PANTHER" id="PTHR47186:SF24">
    <property type="entry name" value="DISEASE RESISTANCE RPP13-LIKE PROTEIN 1"/>
    <property type="match status" value="1"/>
</dbReference>
<dbReference type="InterPro" id="IPR032675">
    <property type="entry name" value="LRR_dom_sf"/>
</dbReference>
<dbReference type="Pfam" id="PF25019">
    <property type="entry name" value="LRR_R13L1-DRL21"/>
    <property type="match status" value="1"/>
</dbReference>